<dbReference type="PANTHER" id="PTHR43471">
    <property type="entry name" value="ABC TRANSPORTER PERMEASE"/>
    <property type="match status" value="1"/>
</dbReference>
<keyword evidence="1" id="KW-0812">Transmembrane</keyword>
<reference evidence="2 3" key="1">
    <citation type="submission" date="2018-06" db="EMBL/GenBank/DDBJ databases">
        <title>Genomic Encyclopedia of Type Strains, Phase IV (KMG-IV): sequencing the most valuable type-strain genomes for metagenomic binning, comparative biology and taxonomic classification.</title>
        <authorList>
            <person name="Goeker M."/>
        </authorList>
    </citation>
    <scope>NUCLEOTIDE SEQUENCE [LARGE SCALE GENOMIC DNA]</scope>
    <source>
        <strain evidence="2 3">DSM 25532</strain>
    </source>
</reference>
<keyword evidence="1" id="KW-0472">Membrane</keyword>
<feature type="transmembrane region" description="Helical" evidence="1">
    <location>
        <begin position="119"/>
        <end position="143"/>
    </location>
</feature>
<organism evidence="2 3">
    <name type="scientific">Roseimicrobium gellanilyticum</name>
    <dbReference type="NCBI Taxonomy" id="748857"/>
    <lineage>
        <taxon>Bacteria</taxon>
        <taxon>Pseudomonadati</taxon>
        <taxon>Verrucomicrobiota</taxon>
        <taxon>Verrucomicrobiia</taxon>
        <taxon>Verrucomicrobiales</taxon>
        <taxon>Verrucomicrobiaceae</taxon>
        <taxon>Roseimicrobium</taxon>
    </lineage>
</organism>
<name>A0A366HWZ2_9BACT</name>
<dbReference type="AlphaFoldDB" id="A0A366HWZ2"/>
<keyword evidence="3" id="KW-1185">Reference proteome</keyword>
<dbReference type="EMBL" id="QNRR01000001">
    <property type="protein sequence ID" value="RBP48209.1"/>
    <property type="molecule type" value="Genomic_DNA"/>
</dbReference>
<feature type="transmembrane region" description="Helical" evidence="1">
    <location>
        <begin position="247"/>
        <end position="268"/>
    </location>
</feature>
<dbReference type="Proteomes" id="UP000253426">
    <property type="component" value="Unassembled WGS sequence"/>
</dbReference>
<feature type="transmembrane region" description="Helical" evidence="1">
    <location>
        <begin position="280"/>
        <end position="300"/>
    </location>
</feature>
<feature type="transmembrane region" description="Helical" evidence="1">
    <location>
        <begin position="71"/>
        <end position="92"/>
    </location>
</feature>
<evidence type="ECO:0000313" key="2">
    <source>
        <dbReference type="EMBL" id="RBP48209.1"/>
    </source>
</evidence>
<dbReference type="RefSeq" id="WP_113957080.1">
    <property type="nucleotide sequence ID" value="NZ_QNRR01000001.1"/>
</dbReference>
<feature type="transmembrane region" description="Helical" evidence="1">
    <location>
        <begin position="38"/>
        <end position="59"/>
    </location>
</feature>
<dbReference type="PANTHER" id="PTHR43471:SF10">
    <property type="entry name" value="SLL1107 PROTEIN"/>
    <property type="match status" value="1"/>
</dbReference>
<evidence type="ECO:0000313" key="3">
    <source>
        <dbReference type="Proteomes" id="UP000253426"/>
    </source>
</evidence>
<dbReference type="OrthoDB" id="9810558at2"/>
<feature type="transmembrane region" description="Helical" evidence="1">
    <location>
        <begin position="185"/>
        <end position="207"/>
    </location>
</feature>
<accession>A0A366HWZ2</accession>
<feature type="transmembrane region" description="Helical" evidence="1">
    <location>
        <begin position="213"/>
        <end position="235"/>
    </location>
</feature>
<sequence length="304" mass="33425">MSTVIATPVKTRAHKGFSPGRIWTLATHTATQLLRMRIVAFLAVFCLVALGAAFFFPQLSPEQQLKQLKDWSMGSMLVASVVFSITATALLLPKDLEDRTLYTILSKPVPRYEYLLGKLLGMLLLLFCGLLLMDLIFSVVLWLKQQALLSAMIAMLEQQQAATPENVAYVEASIRKYGLNSGVHVEVWMVFLRASVVTAMTLLISTFASTTLFTIITSMAFTIAGFGVALMREWVLKGLYGWTEKTVGALLAILCPDLGMFDLSTAAIRGEVTLGVVGQLTGYAAMYVAAYMVVSHLFFVEKEL</sequence>
<gene>
    <name evidence="2" type="ORF">DES53_1011010</name>
</gene>
<keyword evidence="1" id="KW-1133">Transmembrane helix</keyword>
<protein>
    <submittedName>
        <fullName evidence="2">ABC-2 family transporter</fullName>
    </submittedName>
</protein>
<proteinExistence type="predicted"/>
<comment type="caution">
    <text evidence="2">The sequence shown here is derived from an EMBL/GenBank/DDBJ whole genome shotgun (WGS) entry which is preliminary data.</text>
</comment>
<evidence type="ECO:0000256" key="1">
    <source>
        <dbReference type="SAM" id="Phobius"/>
    </source>
</evidence>